<protein>
    <submittedName>
        <fullName evidence="3">8-oxoguanine deaminase</fullName>
        <ecNumber evidence="3">3.5.4.32</ecNumber>
    </submittedName>
</protein>
<dbReference type="InterPro" id="IPR006680">
    <property type="entry name" value="Amidohydro-rel"/>
</dbReference>
<dbReference type="SUPFAM" id="SSF51556">
    <property type="entry name" value="Metallo-dependent hydrolases"/>
    <property type="match status" value="1"/>
</dbReference>
<dbReference type="NCBIfam" id="NF006055">
    <property type="entry name" value="PRK08203.1"/>
    <property type="match status" value="1"/>
</dbReference>
<proteinExistence type="predicted"/>
<accession>A0ABV7Y4D0</accession>
<dbReference type="Pfam" id="PF01979">
    <property type="entry name" value="Amidohydro_1"/>
    <property type="match status" value="1"/>
</dbReference>
<dbReference type="PANTHER" id="PTHR43794:SF11">
    <property type="entry name" value="AMIDOHYDROLASE-RELATED DOMAIN-CONTAINING PROTEIN"/>
    <property type="match status" value="1"/>
</dbReference>
<comment type="caution">
    <text evidence="3">The sequence shown here is derived from an EMBL/GenBank/DDBJ whole genome shotgun (WGS) entry which is preliminary data.</text>
</comment>
<keyword evidence="4" id="KW-1185">Reference proteome</keyword>
<name>A0ABV7Y4D0_9ACTN</name>
<evidence type="ECO:0000313" key="4">
    <source>
        <dbReference type="Proteomes" id="UP001595699"/>
    </source>
</evidence>
<dbReference type="CDD" id="cd01298">
    <property type="entry name" value="ATZ_TRZ_like"/>
    <property type="match status" value="1"/>
</dbReference>
<dbReference type="Gene3D" id="2.30.40.10">
    <property type="entry name" value="Urease, subunit C, domain 1"/>
    <property type="match status" value="1"/>
</dbReference>
<evidence type="ECO:0000259" key="2">
    <source>
        <dbReference type="Pfam" id="PF01979"/>
    </source>
</evidence>
<dbReference type="GO" id="GO:0102127">
    <property type="term" value="F:8-oxoguanine deaminase activity"/>
    <property type="evidence" value="ECO:0007669"/>
    <property type="project" value="UniProtKB-EC"/>
</dbReference>
<reference evidence="4" key="1">
    <citation type="journal article" date="2019" name="Int. J. Syst. Evol. Microbiol.">
        <title>The Global Catalogue of Microorganisms (GCM) 10K type strain sequencing project: providing services to taxonomists for standard genome sequencing and annotation.</title>
        <authorList>
            <consortium name="The Broad Institute Genomics Platform"/>
            <consortium name="The Broad Institute Genome Sequencing Center for Infectious Disease"/>
            <person name="Wu L."/>
            <person name="Ma J."/>
        </authorList>
    </citation>
    <scope>NUCLEOTIDE SEQUENCE [LARGE SCALE GENOMIC DNA]</scope>
    <source>
        <strain evidence="4">CGMCC 4.7241</strain>
    </source>
</reference>
<dbReference type="RefSeq" id="WP_205120080.1">
    <property type="nucleotide sequence ID" value="NZ_JAFBCM010000001.1"/>
</dbReference>
<dbReference type="PANTHER" id="PTHR43794">
    <property type="entry name" value="AMINOHYDROLASE SSNA-RELATED"/>
    <property type="match status" value="1"/>
</dbReference>
<dbReference type="Gene3D" id="3.20.20.140">
    <property type="entry name" value="Metal-dependent hydrolases"/>
    <property type="match status" value="1"/>
</dbReference>
<dbReference type="InterPro" id="IPR050287">
    <property type="entry name" value="MTA/SAH_deaminase"/>
</dbReference>
<evidence type="ECO:0000313" key="3">
    <source>
        <dbReference type="EMBL" id="MFC3760100.1"/>
    </source>
</evidence>
<evidence type="ECO:0000256" key="1">
    <source>
        <dbReference type="ARBA" id="ARBA00022801"/>
    </source>
</evidence>
<dbReference type="SUPFAM" id="SSF51338">
    <property type="entry name" value="Composite domain of metallo-dependent hydrolases"/>
    <property type="match status" value="1"/>
</dbReference>
<dbReference type="Proteomes" id="UP001595699">
    <property type="component" value="Unassembled WGS sequence"/>
</dbReference>
<sequence length="447" mass="46982">MRTVIEHAAIATVDHASNEYADGHVVIEDGRITAVGPGPAPEGAVDRRIDGSGCLVTPGFVNTHHHLYQWATRGYAPESDLFGWLTTLYPVWARLTDVEFYAAASAGLAKLALSGCTLAADHCYLHPREGGDVFGAVVRGAERVGIRLLGVRGSMDRGESHGGLPPDSVVETTEAALLATEEAIKRFHDPSPAAMIQVAVGPCSPFTVSKELMREGAELARRTGTRLHTHLAETVDEEEQCLAEFGVKPIDYADELGWLADDVWLAHGIHFDDAAIDRLGASQTGVAHCPSSNARIAAGMAPVRALLDAGAPVGLGVDGAASHEAGGLAGELQEALYVARWRDGATALTPRQALWLATMGGARCLGRQNELGSLEVGKLADLAVWRLSGLDHAGIMDPVAALVFSDVPPLALLLVGGEAVVESDELLTTSEAEIAAELAVVGRRMAS</sequence>
<gene>
    <name evidence="3" type="ORF">ACFOUW_04580</name>
</gene>
<dbReference type="InterPro" id="IPR011059">
    <property type="entry name" value="Metal-dep_hydrolase_composite"/>
</dbReference>
<organism evidence="3 4">
    <name type="scientific">Tenggerimyces flavus</name>
    <dbReference type="NCBI Taxonomy" id="1708749"/>
    <lineage>
        <taxon>Bacteria</taxon>
        <taxon>Bacillati</taxon>
        <taxon>Actinomycetota</taxon>
        <taxon>Actinomycetes</taxon>
        <taxon>Propionibacteriales</taxon>
        <taxon>Nocardioidaceae</taxon>
        <taxon>Tenggerimyces</taxon>
    </lineage>
</organism>
<feature type="domain" description="Amidohydrolase-related" evidence="2">
    <location>
        <begin position="55"/>
        <end position="406"/>
    </location>
</feature>
<dbReference type="EC" id="3.5.4.32" evidence="3"/>
<dbReference type="InterPro" id="IPR032466">
    <property type="entry name" value="Metal_Hydrolase"/>
</dbReference>
<keyword evidence="1 3" id="KW-0378">Hydrolase</keyword>
<dbReference type="EMBL" id="JBHRZH010000004">
    <property type="protein sequence ID" value="MFC3760100.1"/>
    <property type="molecule type" value="Genomic_DNA"/>
</dbReference>